<evidence type="ECO:0000313" key="3">
    <source>
        <dbReference type="EMBL" id="NRQ44037.1"/>
    </source>
</evidence>
<dbReference type="PANTHER" id="PTHR33747:SF1">
    <property type="entry name" value="ADENYLATE CYCLASE-ASSOCIATED CAP C-TERMINAL DOMAIN-CONTAINING PROTEIN"/>
    <property type="match status" value="1"/>
</dbReference>
<evidence type="ECO:0000313" key="4">
    <source>
        <dbReference type="Proteomes" id="UP000523161"/>
    </source>
</evidence>
<accession>A0A7Y5AT19</accession>
<organism evidence="3 4">
    <name type="scientific">Rheinheimera lutimaris</name>
    <dbReference type="NCBI Taxonomy" id="2740584"/>
    <lineage>
        <taxon>Bacteria</taxon>
        <taxon>Pseudomonadati</taxon>
        <taxon>Pseudomonadota</taxon>
        <taxon>Gammaproteobacteria</taxon>
        <taxon>Chromatiales</taxon>
        <taxon>Chromatiaceae</taxon>
        <taxon>Rheinheimera</taxon>
    </lineage>
</organism>
<dbReference type="PANTHER" id="PTHR33747">
    <property type="entry name" value="UPF0225 PROTEIN SCO1677"/>
    <property type="match status" value="1"/>
</dbReference>
<gene>
    <name evidence="3" type="ORF">HRH59_15945</name>
</gene>
<name>A0A7Y5AT19_9GAMM</name>
<dbReference type="Gene3D" id="3.10.450.50">
    <property type="match status" value="1"/>
</dbReference>
<dbReference type="InterPro" id="IPR004027">
    <property type="entry name" value="SEC_C_motif"/>
</dbReference>
<feature type="chain" id="PRO_5031559695" evidence="1">
    <location>
        <begin position="26"/>
        <end position="157"/>
    </location>
</feature>
<feature type="signal peptide" evidence="1">
    <location>
        <begin position="1"/>
        <end position="25"/>
    </location>
</feature>
<dbReference type="Pfam" id="PF02810">
    <property type="entry name" value="SEC-C"/>
    <property type="match status" value="1"/>
</dbReference>
<evidence type="ECO:0000256" key="1">
    <source>
        <dbReference type="SAM" id="SignalP"/>
    </source>
</evidence>
<feature type="domain" description="YchJ-like middle NTF2-like" evidence="2">
    <location>
        <begin position="28"/>
        <end position="122"/>
    </location>
</feature>
<dbReference type="Proteomes" id="UP000523161">
    <property type="component" value="Unassembled WGS sequence"/>
</dbReference>
<dbReference type="InterPro" id="IPR032710">
    <property type="entry name" value="NTF2-like_dom_sf"/>
</dbReference>
<proteinExistence type="predicted"/>
<dbReference type="EMBL" id="JABSOD010000021">
    <property type="protein sequence ID" value="NRQ44037.1"/>
    <property type="molecule type" value="Genomic_DNA"/>
</dbReference>
<protein>
    <submittedName>
        <fullName evidence="3">SEC-C domain-containing protein</fullName>
    </submittedName>
</protein>
<keyword evidence="4" id="KW-1185">Reference proteome</keyword>
<keyword evidence="1" id="KW-0732">Signal</keyword>
<dbReference type="SUPFAM" id="SSF103642">
    <property type="entry name" value="Sec-C motif"/>
    <property type="match status" value="1"/>
</dbReference>
<evidence type="ECO:0000259" key="2">
    <source>
        <dbReference type="Pfam" id="PF17775"/>
    </source>
</evidence>
<dbReference type="SUPFAM" id="SSF54427">
    <property type="entry name" value="NTF2-like"/>
    <property type="match status" value="1"/>
</dbReference>
<dbReference type="Pfam" id="PF17775">
    <property type="entry name" value="YchJ_M-like"/>
    <property type="match status" value="1"/>
</dbReference>
<reference evidence="3 4" key="1">
    <citation type="submission" date="2020-06" db="EMBL/GenBank/DDBJ databases">
        <title>Rheinheimera sp. nov., a marine bacterium isolated from coastal.</title>
        <authorList>
            <person name="Yu Q."/>
            <person name="Qi Y."/>
            <person name="Pu J."/>
        </authorList>
    </citation>
    <scope>NUCLEOTIDE SEQUENCE [LARGE SCALE GENOMIC DNA]</scope>
    <source>
        <strain evidence="3 4">YQF-2</strain>
    </source>
</reference>
<dbReference type="InterPro" id="IPR048469">
    <property type="entry name" value="YchJ-like_M"/>
</dbReference>
<comment type="caution">
    <text evidence="3">The sequence shown here is derived from an EMBL/GenBank/DDBJ whole genome shotgun (WGS) entry which is preliminary data.</text>
</comment>
<dbReference type="AlphaFoldDB" id="A0A7Y5AT19"/>
<sequence>MLCYCGSTKTFTLCCQPLLTGLASAAGCEILMRSRYSAYCVGDVDYIYRTYHLSCRADNPKPALAAFADNSHFIALKVLSSEQSSQQGYVNFNVRYIQQNMLYEFTERSRFVFEDAWYYVDGVVTDIAPVKILRNALCPCNSGKKFKQCNPHRLSGS</sequence>